<evidence type="ECO:0000313" key="4">
    <source>
        <dbReference type="Proteomes" id="UP000614424"/>
    </source>
</evidence>
<dbReference type="AlphaFoldDB" id="A0A8J6NCH7"/>
<evidence type="ECO:0000256" key="1">
    <source>
        <dbReference type="SAM" id="Phobius"/>
    </source>
</evidence>
<feature type="transmembrane region" description="Helical" evidence="1">
    <location>
        <begin position="163"/>
        <end position="180"/>
    </location>
</feature>
<comment type="caution">
    <text evidence="3">The sequence shown here is derived from an EMBL/GenBank/DDBJ whole genome shotgun (WGS) entry which is preliminary data.</text>
</comment>
<feature type="transmembrane region" description="Helical" evidence="1">
    <location>
        <begin position="187"/>
        <end position="207"/>
    </location>
</feature>
<evidence type="ECO:0000313" key="3">
    <source>
        <dbReference type="EMBL" id="MBC8316667.1"/>
    </source>
</evidence>
<dbReference type="PANTHER" id="PTHR30373">
    <property type="entry name" value="UPF0603 PROTEIN YGCG"/>
    <property type="match status" value="1"/>
</dbReference>
<keyword evidence="1" id="KW-1133">Transmembrane helix</keyword>
<keyword evidence="1" id="KW-0472">Membrane</keyword>
<proteinExistence type="predicted"/>
<gene>
    <name evidence="3" type="ORF">H8E41_02095</name>
</gene>
<dbReference type="EMBL" id="JACNJZ010000045">
    <property type="protein sequence ID" value="MBC8316667.1"/>
    <property type="molecule type" value="Genomic_DNA"/>
</dbReference>
<sequence length="252" mass="26367">MISPGMKSKLERALQSFELSDSTQIAILTLDSLEGDSLEDFSIRTVDKWKIGQKSKDNGVLLLIFKKDRKMRIEVGRGLESVLTDLLSGRIIDGVISPAFKAGKFDEGFANGIIAIVDATRGEFKGTGRLQRSRSRDEVPPVFSYLFMGMLIVAFLGSVSKKLGVSAGAILLPLAVFTGLGPGASLLFLLFLIPVGMGSGLLLPIILSSFLSSRGHYYGGGFGGRSSGRFGGGGFGGFGGGGFGGGGASGGW</sequence>
<feature type="transmembrane region" description="Helical" evidence="1">
    <location>
        <begin position="139"/>
        <end position="157"/>
    </location>
</feature>
<organism evidence="3 4">
    <name type="scientific">Candidatus Desulfobia pelagia</name>
    <dbReference type="NCBI Taxonomy" id="2841692"/>
    <lineage>
        <taxon>Bacteria</taxon>
        <taxon>Pseudomonadati</taxon>
        <taxon>Thermodesulfobacteriota</taxon>
        <taxon>Desulfobulbia</taxon>
        <taxon>Desulfobulbales</taxon>
        <taxon>Desulfobulbaceae</taxon>
        <taxon>Candidatus Desulfobia</taxon>
    </lineage>
</organism>
<accession>A0A8J6NCH7</accession>
<protein>
    <submittedName>
        <fullName evidence="3">TPM domain-containing protein</fullName>
    </submittedName>
</protein>
<dbReference type="Pfam" id="PF04536">
    <property type="entry name" value="TPM_phosphatase"/>
    <property type="match status" value="1"/>
</dbReference>
<evidence type="ECO:0000259" key="2">
    <source>
        <dbReference type="Pfam" id="PF04536"/>
    </source>
</evidence>
<dbReference type="Gene3D" id="3.10.310.50">
    <property type="match status" value="1"/>
</dbReference>
<dbReference type="PANTHER" id="PTHR30373:SF2">
    <property type="entry name" value="UPF0603 PROTEIN YGCG"/>
    <property type="match status" value="1"/>
</dbReference>
<dbReference type="Proteomes" id="UP000614424">
    <property type="component" value="Unassembled WGS sequence"/>
</dbReference>
<reference evidence="3 4" key="1">
    <citation type="submission" date="2020-08" db="EMBL/GenBank/DDBJ databases">
        <title>Bridging the membrane lipid divide: bacteria of the FCB group superphylum have the potential to synthesize archaeal ether lipids.</title>
        <authorList>
            <person name="Villanueva L."/>
            <person name="Von Meijenfeldt F.A.B."/>
            <person name="Westbye A.B."/>
            <person name="Yadav S."/>
            <person name="Hopmans E.C."/>
            <person name="Dutilh B.E."/>
            <person name="Sinninghe Damste J.S."/>
        </authorList>
    </citation>
    <scope>NUCLEOTIDE SEQUENCE [LARGE SCALE GENOMIC DNA]</scope>
    <source>
        <strain evidence="3">NIOZ-UU47</strain>
    </source>
</reference>
<keyword evidence="1" id="KW-0812">Transmembrane</keyword>
<dbReference type="InterPro" id="IPR007621">
    <property type="entry name" value="TPM_dom"/>
</dbReference>
<name>A0A8J6NCH7_9BACT</name>
<feature type="domain" description="TPM" evidence="2">
    <location>
        <begin position="1"/>
        <end position="118"/>
    </location>
</feature>